<dbReference type="SUPFAM" id="SSF48366">
    <property type="entry name" value="Ras GEF"/>
    <property type="match status" value="1"/>
</dbReference>
<evidence type="ECO:0000256" key="2">
    <source>
        <dbReference type="ARBA" id="ARBA00022737"/>
    </source>
</evidence>
<dbReference type="PROSITE" id="PS50009">
    <property type="entry name" value="RASGEF_CAT"/>
    <property type="match status" value="1"/>
</dbReference>
<dbReference type="InterPro" id="IPR036964">
    <property type="entry name" value="RASGEF_cat_dom_sf"/>
</dbReference>
<dbReference type="InterPro" id="IPR011019">
    <property type="entry name" value="KIND_dom"/>
</dbReference>
<feature type="compositionally biased region" description="Low complexity" evidence="4">
    <location>
        <begin position="702"/>
        <end position="712"/>
    </location>
</feature>
<evidence type="ECO:0000313" key="9">
    <source>
        <dbReference type="Proteomes" id="UP000828390"/>
    </source>
</evidence>
<evidence type="ECO:0000256" key="4">
    <source>
        <dbReference type="SAM" id="MobiDB-lite"/>
    </source>
</evidence>
<evidence type="ECO:0000313" key="8">
    <source>
        <dbReference type="EMBL" id="KAH3790012.1"/>
    </source>
</evidence>
<dbReference type="GO" id="GO:0048814">
    <property type="term" value="P:regulation of dendrite morphogenesis"/>
    <property type="evidence" value="ECO:0007669"/>
    <property type="project" value="TreeGrafter"/>
</dbReference>
<dbReference type="GO" id="GO:0043025">
    <property type="term" value="C:neuronal cell body"/>
    <property type="evidence" value="ECO:0007669"/>
    <property type="project" value="TreeGrafter"/>
</dbReference>
<feature type="region of interest" description="Disordered" evidence="4">
    <location>
        <begin position="162"/>
        <end position="350"/>
    </location>
</feature>
<feature type="compositionally biased region" description="Polar residues" evidence="4">
    <location>
        <begin position="1225"/>
        <end position="1238"/>
    </location>
</feature>
<proteinExistence type="predicted"/>
<feature type="compositionally biased region" description="Low complexity" evidence="4">
    <location>
        <begin position="1056"/>
        <end position="1065"/>
    </location>
</feature>
<keyword evidence="2" id="KW-0677">Repeat</keyword>
<feature type="domain" description="N-terminal Ras-GEF" evidence="6">
    <location>
        <begin position="1585"/>
        <end position="1721"/>
    </location>
</feature>
<dbReference type="GO" id="GO:0030425">
    <property type="term" value="C:dendrite"/>
    <property type="evidence" value="ECO:0007669"/>
    <property type="project" value="TreeGrafter"/>
</dbReference>
<feature type="compositionally biased region" description="Polar residues" evidence="4">
    <location>
        <begin position="1352"/>
        <end position="1385"/>
    </location>
</feature>
<dbReference type="GO" id="GO:0005085">
    <property type="term" value="F:guanyl-nucleotide exchange factor activity"/>
    <property type="evidence" value="ECO:0007669"/>
    <property type="project" value="UniProtKB-KW"/>
</dbReference>
<feature type="region of interest" description="Disordered" evidence="4">
    <location>
        <begin position="1175"/>
        <end position="1385"/>
    </location>
</feature>
<dbReference type="Pfam" id="PF00618">
    <property type="entry name" value="RasGEF_N"/>
    <property type="match status" value="1"/>
</dbReference>
<evidence type="ECO:0000256" key="1">
    <source>
        <dbReference type="ARBA" id="ARBA00022658"/>
    </source>
</evidence>
<feature type="compositionally biased region" description="Polar residues" evidence="4">
    <location>
        <begin position="779"/>
        <end position="791"/>
    </location>
</feature>
<feature type="compositionally biased region" description="Basic and acidic residues" evidence="4">
    <location>
        <begin position="277"/>
        <end position="288"/>
    </location>
</feature>
<dbReference type="CDD" id="cd06224">
    <property type="entry name" value="REM"/>
    <property type="match status" value="1"/>
</dbReference>
<dbReference type="InterPro" id="IPR029899">
    <property type="entry name" value="KNDC1"/>
</dbReference>
<evidence type="ECO:0000259" key="6">
    <source>
        <dbReference type="PROSITE" id="PS50212"/>
    </source>
</evidence>
<dbReference type="Pfam" id="PF00617">
    <property type="entry name" value="RasGEF"/>
    <property type="match status" value="1"/>
</dbReference>
<sequence>PEPIYLPPEYSTAGNSYRAHLFSLGMTLLYAAEYNVDHNKEAISPELREILGRMTADDPALRPDLESTIILCEEQLCGQSSQEVCCGIAAVVGFGIPSEEHFDESIATETYPTGASPEEYSHAESFIVSEQGEATYCDDIPDLTEDISQVESLPLSEHETVVVTETSESQNDSMQLSEDSEMDRKTKTNASSLKSESVSNMSHMANFNPKPALPRKPDLNTVMNNSENGMSGKGESEVKVSELFSESDMSEQSKRLPEKKYSDRKHKMSSNSGSEVGRSESKTKERKSSSSCSTKQEMVKDSNQNITFLKHDDVRISKGGESVSGDVSVSSVKNELLTEPSGGKSRRNRRKQGLTITDILDALDRYLSEEELWALCKEGIAALQRKKKHLPAYLSPDTLVIRESGNLSFKAIPEEKPLETIFMAPELREKGELTEKTCMFGLSVTVRCAAGKKHGPVSSLGVGQALKDLLQYMTDPSSAKRPELVDVAKICNEHSKGVSSDGVCARLFQDAYNAMIEKENKAIQPQPKAKAAAVETRSTPPCTPSAFKPAGGASFQPIKPLAVGPTTGSFSSTGAFCPIPKKQDAKIDIGEPRIPTAFSSPATHFKPIILHQTSITANEKAPLSQEVVPAEKDVEKAVEATTSKLSSTTTPKKTQVSESQDASNDKEKEVVKKLKELKKNLMKHKQPSMVKEIENEDKPQDSKSSTPSKKSLPPTPKKSSSEKSEGRSKRRQTTGALEALIKEIQKQGTTPDTNSLAAAIASVLQNHLNLDDGAKKPQSVKTSEVPGQNTGDLDMTVTSAQASLGQNQALQNLNIPQQYHSQLLGQTMSLPMHQYAGNMALYSGLPQFQFQQDPVTGYLQLVPVNVVPMRPQSVHSNCGSVHSSREYASPTGSGTMIKDISSPDLSPKMYSTNHGEIGNASAISDSSNTRGKSTHGRTAKDLVQKTANLRAKNLGRPSPSNVQSVPLHMNGGLHKWKSDHALDRVETQFDSDKAKHASYSSLSFQNKLSAGFVYDDSMLNQSPYKHGQISRPASHYGNQGSQLRSPDENNRLNINSTTSSPSPSTHDSGIGGMNHGTYRGLGPVSDASLMERLLSNVNVKQQRVLGKVVHLLREVFAFDGYMENGVEDLAMAEYICSLGALKWETFKSAISEKYSDLYFQDELLCNLYAAVNSNQPSVSRHSSGGGQNRVPASHTLPKPRQRGNQDEDSSGHSECNEDQRKDTSQNRIQMQLSPSNGHLDNPRSPESDSTDSETYTKRRRVKTKHELDKMKSGHQLEINNIGGTNGVASNSELVNGTDETKPPRGPSSSSVSLPLTNLPNNTVSVMKQPVVDTKPPHPASTLPKNKRGSQIIEDSQTKNGKQSQIPNNDQHNSTQSQPTVNGVNGTLRSEVNVTGLSREISISSHSSCQSDLDREVTECIAMERKGHVVYHWAMIQLNMSQDMDRFMQDIDEQNSAMLTSRLSELDQQLKMEKRMRKKTQKFYKGRIEVNKMLIETSKNDKAAKGERNQILQVAKDITEMTKKINFLDLCKTHIQMLLAELQGIDVSYLHSITVCGPGQPLQLQPRPDNPLLQFQTIREPHSGCEIQALHAGTPEGLMAYLFASTALSDGYIHQFLFCFRYFTTAENVLNFLTSKYASATKILTFNIKKRSGSTEVNISRLQHRVIDLLLFWIEGYFSIDFKDRPALINSIREFVRDNIPEDSERGQSVMALLSNCISGHNLELSTSDPDESDMVFWQRTDKQKPSSMEKKKELITEESADLKTWDSFRSLVRGKTTGKEKGKVKISAVVVERRRKSNEMPMLAPLGKPVSRRTDMFMLADYSAQCLAEQLCLMEQTIFQATHPVHYLDSKAQGVGVALTMKGMRTPAPVRRSCVEEGFGLFVDPVRDNQAMQTMIDHAQEVTHWVATEIVSCSNPKMQLAILSKFLFIAYACMELRNFATSMAILDGLENLIVKQLPAWKNLPGKCSNIVQELNDKRMFLKNDPMSLMQQGKDCHLYPTIPSAVYFLLHIQQQEIGGFKLANQMFKWSKMRSISQVIDQIRLYREHTYGFDPEPSLQETLRQRMREMSTQDVQDLASQNEINYQKMSSSSGLSGALKKVRGKFHAK</sequence>
<feature type="compositionally biased region" description="Basic and acidic residues" evidence="4">
    <location>
        <begin position="309"/>
        <end position="318"/>
    </location>
</feature>
<dbReference type="InterPro" id="IPR001895">
    <property type="entry name" value="RASGEF_cat_dom"/>
</dbReference>
<dbReference type="GO" id="GO:0032045">
    <property type="term" value="C:guanyl-nucleotide exchange factor complex"/>
    <property type="evidence" value="ECO:0007669"/>
    <property type="project" value="TreeGrafter"/>
</dbReference>
<dbReference type="SMART" id="SM00229">
    <property type="entry name" value="RasGEFN"/>
    <property type="match status" value="1"/>
</dbReference>
<feature type="region of interest" description="Disordered" evidence="4">
    <location>
        <begin position="910"/>
        <end position="941"/>
    </location>
</feature>
<dbReference type="Gene3D" id="1.10.510.10">
    <property type="entry name" value="Transferase(Phosphotransferase) domain 1"/>
    <property type="match status" value="2"/>
</dbReference>
<feature type="region of interest" description="Disordered" evidence="4">
    <location>
        <begin position="875"/>
        <end position="896"/>
    </location>
</feature>
<reference evidence="8" key="1">
    <citation type="journal article" date="2019" name="bioRxiv">
        <title>The Genome of the Zebra Mussel, Dreissena polymorpha: A Resource for Invasive Species Research.</title>
        <authorList>
            <person name="McCartney M.A."/>
            <person name="Auch B."/>
            <person name="Kono T."/>
            <person name="Mallez S."/>
            <person name="Zhang Y."/>
            <person name="Obille A."/>
            <person name="Becker A."/>
            <person name="Abrahante J.E."/>
            <person name="Garbe J."/>
            <person name="Badalamenti J.P."/>
            <person name="Herman A."/>
            <person name="Mangelson H."/>
            <person name="Liachko I."/>
            <person name="Sullivan S."/>
            <person name="Sone E.D."/>
            <person name="Koren S."/>
            <person name="Silverstein K.A.T."/>
            <person name="Beckman K.B."/>
            <person name="Gohl D.M."/>
        </authorList>
    </citation>
    <scope>NUCLEOTIDE SEQUENCE</scope>
    <source>
        <strain evidence="8">Duluth1</strain>
        <tissue evidence="8">Whole animal</tissue>
    </source>
</reference>
<feature type="compositionally biased region" description="Low complexity" evidence="4">
    <location>
        <begin position="319"/>
        <end position="332"/>
    </location>
</feature>
<dbReference type="PROSITE" id="PS51377">
    <property type="entry name" value="KIND"/>
    <property type="match status" value="2"/>
</dbReference>
<feature type="region of interest" description="Disordered" evidence="4">
    <location>
        <begin position="621"/>
        <end position="733"/>
    </location>
</feature>
<feature type="compositionally biased region" description="Polar residues" evidence="4">
    <location>
        <begin position="921"/>
        <end position="931"/>
    </location>
</feature>
<dbReference type="GO" id="GO:0007264">
    <property type="term" value="P:small GTPase-mediated signal transduction"/>
    <property type="evidence" value="ECO:0007669"/>
    <property type="project" value="InterPro"/>
</dbReference>
<feature type="compositionally biased region" description="Basic and acidic residues" evidence="4">
    <location>
        <begin position="251"/>
        <end position="261"/>
    </location>
</feature>
<reference evidence="8" key="2">
    <citation type="submission" date="2020-11" db="EMBL/GenBank/DDBJ databases">
        <authorList>
            <person name="McCartney M.A."/>
            <person name="Auch B."/>
            <person name="Kono T."/>
            <person name="Mallez S."/>
            <person name="Becker A."/>
            <person name="Gohl D.M."/>
            <person name="Silverstein K.A.T."/>
            <person name="Koren S."/>
            <person name="Bechman K.B."/>
            <person name="Herman A."/>
            <person name="Abrahante J.E."/>
            <person name="Garbe J."/>
        </authorList>
    </citation>
    <scope>NUCLEOTIDE SEQUENCE</scope>
    <source>
        <strain evidence="8">Duluth1</strain>
        <tissue evidence="8">Whole animal</tissue>
    </source>
</reference>
<keyword evidence="1 3" id="KW-0344">Guanine-nucleotide releasing factor</keyword>
<feature type="compositionally biased region" description="Basic and acidic residues" evidence="4">
    <location>
        <begin position="663"/>
        <end position="679"/>
    </location>
</feature>
<feature type="compositionally biased region" description="Polar residues" evidence="4">
    <location>
        <begin position="1306"/>
        <end position="1325"/>
    </location>
</feature>
<dbReference type="PANTHER" id="PTHR21560">
    <property type="entry name" value="VERY KIND PROTEIN"/>
    <property type="match status" value="1"/>
</dbReference>
<evidence type="ECO:0008006" key="10">
    <source>
        <dbReference type="Google" id="ProtNLM"/>
    </source>
</evidence>
<organism evidence="8 9">
    <name type="scientific">Dreissena polymorpha</name>
    <name type="common">Zebra mussel</name>
    <name type="synonym">Mytilus polymorpha</name>
    <dbReference type="NCBI Taxonomy" id="45954"/>
    <lineage>
        <taxon>Eukaryota</taxon>
        <taxon>Metazoa</taxon>
        <taxon>Spiralia</taxon>
        <taxon>Lophotrochozoa</taxon>
        <taxon>Mollusca</taxon>
        <taxon>Bivalvia</taxon>
        <taxon>Autobranchia</taxon>
        <taxon>Heteroconchia</taxon>
        <taxon>Euheterodonta</taxon>
        <taxon>Imparidentia</taxon>
        <taxon>Neoheterodontei</taxon>
        <taxon>Myida</taxon>
        <taxon>Dreissenoidea</taxon>
        <taxon>Dreissenidae</taxon>
        <taxon>Dreissena</taxon>
    </lineage>
</organism>
<feature type="compositionally biased region" description="Basic and acidic residues" evidence="4">
    <location>
        <begin position="629"/>
        <end position="638"/>
    </location>
</feature>
<protein>
    <recommendedName>
        <fullName evidence="10">Protein very KIND</fullName>
    </recommendedName>
</protein>
<comment type="caution">
    <text evidence="8">The sequence shown here is derived from an EMBL/GenBank/DDBJ whole genome shotgun (WGS) entry which is preliminary data.</text>
</comment>
<feature type="region of interest" description="Disordered" evidence="4">
    <location>
        <begin position="772"/>
        <end position="791"/>
    </location>
</feature>
<accession>A0A9D4IZC3</accession>
<dbReference type="InterPro" id="IPR023578">
    <property type="entry name" value="Ras_GEF_dom_sf"/>
</dbReference>
<keyword evidence="9" id="KW-1185">Reference proteome</keyword>
<feature type="compositionally biased region" description="Polar residues" evidence="4">
    <location>
        <begin position="188"/>
        <end position="205"/>
    </location>
</feature>
<feature type="domain" description="KIND" evidence="7">
    <location>
        <begin position="1"/>
        <end position="133"/>
    </location>
</feature>
<dbReference type="Gene3D" id="1.10.840.10">
    <property type="entry name" value="Ras guanine-nucleotide exchange factors catalytic domain"/>
    <property type="match status" value="1"/>
</dbReference>
<feature type="compositionally biased region" description="Low complexity" evidence="4">
    <location>
        <begin position="641"/>
        <end position="654"/>
    </location>
</feature>
<dbReference type="InterPro" id="IPR000651">
    <property type="entry name" value="Ras-like_Gua-exchang_fac_N"/>
</dbReference>
<feature type="compositionally biased region" description="Polar residues" evidence="4">
    <location>
        <begin position="1277"/>
        <end position="1294"/>
    </location>
</feature>
<feature type="compositionally biased region" description="Basic and acidic residues" evidence="4">
    <location>
        <begin position="1203"/>
        <end position="1224"/>
    </location>
</feature>
<dbReference type="Gene3D" id="1.20.870.10">
    <property type="entry name" value="Son of sevenless (SoS) protein Chain: S domain 1"/>
    <property type="match status" value="1"/>
</dbReference>
<gene>
    <name evidence="8" type="ORF">DPMN_168206</name>
</gene>
<dbReference type="SMART" id="SM00147">
    <property type="entry name" value="RasGEF"/>
    <property type="match status" value="1"/>
</dbReference>
<evidence type="ECO:0000256" key="3">
    <source>
        <dbReference type="PROSITE-ProRule" id="PRU00168"/>
    </source>
</evidence>
<dbReference type="EMBL" id="JAIWYP010000008">
    <property type="protein sequence ID" value="KAH3790012.1"/>
    <property type="molecule type" value="Genomic_DNA"/>
</dbReference>
<evidence type="ECO:0000259" key="7">
    <source>
        <dbReference type="PROSITE" id="PS51377"/>
    </source>
</evidence>
<name>A0A9D4IZC3_DREPO</name>
<feature type="region of interest" description="Disordered" evidence="4">
    <location>
        <begin position="1023"/>
        <end position="1076"/>
    </location>
</feature>
<dbReference type="PANTHER" id="PTHR21560:SF0">
    <property type="entry name" value="KINASE NON-CATALYTIC C-LOBE DOMAIN-CONTAINING PROTEIN 1"/>
    <property type="match status" value="1"/>
</dbReference>
<dbReference type="PROSITE" id="PS50212">
    <property type="entry name" value="RASGEF_NTER"/>
    <property type="match status" value="1"/>
</dbReference>
<feature type="non-terminal residue" evidence="8">
    <location>
        <position position="1"/>
    </location>
</feature>
<feature type="domain" description="KIND" evidence="7">
    <location>
        <begin position="354"/>
        <end position="522"/>
    </location>
</feature>
<feature type="domain" description="Ras-GEF" evidence="5">
    <location>
        <begin position="1823"/>
        <end position="2078"/>
    </location>
</feature>
<dbReference type="Proteomes" id="UP000828390">
    <property type="component" value="Unassembled WGS sequence"/>
</dbReference>
<dbReference type="SMART" id="SM00750">
    <property type="entry name" value="KIND"/>
    <property type="match status" value="1"/>
</dbReference>
<evidence type="ECO:0000259" key="5">
    <source>
        <dbReference type="PROSITE" id="PS50009"/>
    </source>
</evidence>
<feature type="compositionally biased region" description="Basic and acidic residues" evidence="4">
    <location>
        <begin position="691"/>
        <end position="701"/>
    </location>
</feature>